<name>A0A1Y1KCR6_PHOPY</name>
<protein>
    <submittedName>
        <fullName evidence="1">Uncharacterized protein</fullName>
    </submittedName>
</protein>
<proteinExistence type="predicted"/>
<organism evidence="1">
    <name type="scientific">Photinus pyralis</name>
    <name type="common">Common eastern firefly</name>
    <name type="synonym">Lampyris pyralis</name>
    <dbReference type="NCBI Taxonomy" id="7054"/>
    <lineage>
        <taxon>Eukaryota</taxon>
        <taxon>Metazoa</taxon>
        <taxon>Ecdysozoa</taxon>
        <taxon>Arthropoda</taxon>
        <taxon>Hexapoda</taxon>
        <taxon>Insecta</taxon>
        <taxon>Pterygota</taxon>
        <taxon>Neoptera</taxon>
        <taxon>Endopterygota</taxon>
        <taxon>Coleoptera</taxon>
        <taxon>Polyphaga</taxon>
        <taxon>Elateriformia</taxon>
        <taxon>Elateroidea</taxon>
        <taxon>Lampyridae</taxon>
        <taxon>Lampyrinae</taxon>
        <taxon>Photinus</taxon>
    </lineage>
</organism>
<dbReference type="AlphaFoldDB" id="A0A1Y1KCR6"/>
<sequence length="131" mass="14415">MQGFRFFACKQVYVVIAARGTAKDWSMWVEGSGCNGYSSILLEEAGVWFEAREFVAVEVEYLDGVLGSANCKDGQVFMCTGRPQGISCRLERMQRPIHPDIPHLDFAVAASTDKFALSASLHVHALDPLSV</sequence>
<evidence type="ECO:0000313" key="1">
    <source>
        <dbReference type="EMBL" id="JAV57196.1"/>
    </source>
</evidence>
<accession>A0A1Y1KCR6</accession>
<dbReference type="EMBL" id="GEZM01090691">
    <property type="protein sequence ID" value="JAV57196.1"/>
    <property type="molecule type" value="Transcribed_RNA"/>
</dbReference>
<reference evidence="1" key="1">
    <citation type="journal article" date="2016" name="Sci. Rep.">
        <title>Molecular characterization of firefly nuptial gifts: a multi-omics approach sheds light on postcopulatory sexual selection.</title>
        <authorList>
            <person name="Al-Wathiqui N."/>
            <person name="Fallon T.R."/>
            <person name="South A."/>
            <person name="Weng J.K."/>
            <person name="Lewis S.M."/>
        </authorList>
    </citation>
    <scope>NUCLEOTIDE SEQUENCE</scope>
</reference>